<evidence type="ECO:0000313" key="2">
    <source>
        <dbReference type="EMBL" id="GIZ41589.1"/>
    </source>
</evidence>
<feature type="compositionally biased region" description="Basic and acidic residues" evidence="1">
    <location>
        <begin position="20"/>
        <end position="46"/>
    </location>
</feature>
<protein>
    <submittedName>
        <fullName evidence="2">Uncharacterized protein</fullName>
    </submittedName>
</protein>
<dbReference type="GeneID" id="68290463"/>
<evidence type="ECO:0000256" key="1">
    <source>
        <dbReference type="SAM" id="MobiDB-lite"/>
    </source>
</evidence>
<reference evidence="2 3" key="1">
    <citation type="submission" date="2021-01" db="EMBL/GenBank/DDBJ databases">
        <title>Cercospora kikuchii MAFF 305040 whole genome shotgun sequence.</title>
        <authorList>
            <person name="Kashiwa T."/>
            <person name="Suzuki T."/>
        </authorList>
    </citation>
    <scope>NUCLEOTIDE SEQUENCE [LARGE SCALE GENOMIC DNA]</scope>
    <source>
        <strain evidence="2 3">MAFF 305040</strain>
    </source>
</reference>
<proteinExistence type="predicted"/>
<feature type="region of interest" description="Disordered" evidence="1">
    <location>
        <begin position="15"/>
        <end position="46"/>
    </location>
</feature>
<accession>A0A9P3CC93</accession>
<dbReference type="Proteomes" id="UP000825890">
    <property type="component" value="Unassembled WGS sequence"/>
</dbReference>
<feature type="compositionally biased region" description="Basic and acidic residues" evidence="1">
    <location>
        <begin position="83"/>
        <end position="98"/>
    </location>
</feature>
<sequence>MENADYEIAQLREQVSQLQDDNRELDAENTRLYPDENRRSDKADTSAPSFKKEVCRIVLRFITALFRVMEGKKAGKAGRKIKMGGEGRPRKELSCRVDNEEEPIPEPEPDNLICIVCVSREAIAEQEKNSSGRSRFSIVNTGYRASNTWQSRRHPVSPDEGC</sequence>
<evidence type="ECO:0000313" key="3">
    <source>
        <dbReference type="Proteomes" id="UP000825890"/>
    </source>
</evidence>
<gene>
    <name evidence="2" type="ORF">CKM354_000488800</name>
</gene>
<comment type="caution">
    <text evidence="2">The sequence shown here is derived from an EMBL/GenBank/DDBJ whole genome shotgun (WGS) entry which is preliminary data.</text>
</comment>
<feature type="region of interest" description="Disordered" evidence="1">
    <location>
        <begin position="76"/>
        <end position="106"/>
    </location>
</feature>
<organism evidence="2 3">
    <name type="scientific">Cercospora kikuchii</name>
    <dbReference type="NCBI Taxonomy" id="84275"/>
    <lineage>
        <taxon>Eukaryota</taxon>
        <taxon>Fungi</taxon>
        <taxon>Dikarya</taxon>
        <taxon>Ascomycota</taxon>
        <taxon>Pezizomycotina</taxon>
        <taxon>Dothideomycetes</taxon>
        <taxon>Dothideomycetidae</taxon>
        <taxon>Mycosphaerellales</taxon>
        <taxon>Mycosphaerellaceae</taxon>
        <taxon>Cercospora</taxon>
    </lineage>
</organism>
<keyword evidence="3" id="KW-1185">Reference proteome</keyword>
<dbReference type="RefSeq" id="XP_044656076.1">
    <property type="nucleotide sequence ID" value="XM_044800141.1"/>
</dbReference>
<name>A0A9P3CC93_9PEZI</name>
<dbReference type="EMBL" id="BOLY01000003">
    <property type="protein sequence ID" value="GIZ41589.1"/>
    <property type="molecule type" value="Genomic_DNA"/>
</dbReference>
<dbReference type="AlphaFoldDB" id="A0A9P3CC93"/>